<dbReference type="eggNOG" id="KOG0143">
    <property type="taxonomic scope" value="Eukaryota"/>
</dbReference>
<dbReference type="InterPro" id="IPR027443">
    <property type="entry name" value="IPNS-like_sf"/>
</dbReference>
<feature type="domain" description="Non-haem dioxygenase N-terminal" evidence="2">
    <location>
        <begin position="3"/>
        <end position="125"/>
    </location>
</feature>
<keyword evidence="4" id="KW-1185">Reference proteome</keyword>
<dbReference type="AlphaFoldDB" id="A0A0D3K5S9"/>
<evidence type="ECO:0000313" key="3">
    <source>
        <dbReference type="EnsemblProtists" id="EOD31114"/>
    </source>
</evidence>
<reference evidence="4" key="1">
    <citation type="journal article" date="2013" name="Nature">
        <title>Pan genome of the phytoplankton Emiliania underpins its global distribution.</title>
        <authorList>
            <person name="Read B.A."/>
            <person name="Kegel J."/>
            <person name="Klute M.J."/>
            <person name="Kuo A."/>
            <person name="Lefebvre S.C."/>
            <person name="Maumus F."/>
            <person name="Mayer C."/>
            <person name="Miller J."/>
            <person name="Monier A."/>
            <person name="Salamov A."/>
            <person name="Young J."/>
            <person name="Aguilar M."/>
            <person name="Claverie J.M."/>
            <person name="Frickenhaus S."/>
            <person name="Gonzalez K."/>
            <person name="Herman E.K."/>
            <person name="Lin Y.C."/>
            <person name="Napier J."/>
            <person name="Ogata H."/>
            <person name="Sarno A.F."/>
            <person name="Shmutz J."/>
            <person name="Schroeder D."/>
            <person name="de Vargas C."/>
            <person name="Verret F."/>
            <person name="von Dassow P."/>
            <person name="Valentin K."/>
            <person name="Van de Peer Y."/>
            <person name="Wheeler G."/>
            <person name="Dacks J.B."/>
            <person name="Delwiche C.F."/>
            <person name="Dyhrman S.T."/>
            <person name="Glockner G."/>
            <person name="John U."/>
            <person name="Richards T."/>
            <person name="Worden A.Z."/>
            <person name="Zhang X."/>
            <person name="Grigoriev I.V."/>
            <person name="Allen A.E."/>
            <person name="Bidle K."/>
            <person name="Borodovsky M."/>
            <person name="Bowler C."/>
            <person name="Brownlee C."/>
            <person name="Cock J.M."/>
            <person name="Elias M."/>
            <person name="Gladyshev V.N."/>
            <person name="Groth M."/>
            <person name="Guda C."/>
            <person name="Hadaegh A."/>
            <person name="Iglesias-Rodriguez M.D."/>
            <person name="Jenkins J."/>
            <person name="Jones B.M."/>
            <person name="Lawson T."/>
            <person name="Leese F."/>
            <person name="Lindquist E."/>
            <person name="Lobanov A."/>
            <person name="Lomsadze A."/>
            <person name="Malik S.B."/>
            <person name="Marsh M.E."/>
            <person name="Mackinder L."/>
            <person name="Mock T."/>
            <person name="Mueller-Roeber B."/>
            <person name="Pagarete A."/>
            <person name="Parker M."/>
            <person name="Probert I."/>
            <person name="Quesneville H."/>
            <person name="Raines C."/>
            <person name="Rensing S.A."/>
            <person name="Riano-Pachon D.M."/>
            <person name="Richier S."/>
            <person name="Rokitta S."/>
            <person name="Shiraiwa Y."/>
            <person name="Soanes D.M."/>
            <person name="van der Giezen M."/>
            <person name="Wahlund T.M."/>
            <person name="Williams B."/>
            <person name="Wilson W."/>
            <person name="Wolfe G."/>
            <person name="Wurch L.L."/>
        </authorList>
    </citation>
    <scope>NUCLEOTIDE SEQUENCE</scope>
</reference>
<sequence length="463" mass="48564">MPLPSVSMAALRSRDAAALEALRASLSSVGFLHLSDHGIASEVLGALSVARAFFESDEDTKSKVAHPRKGFIPVDGCVNAVRPPHLHEKFSCGRLADSLVAGDPYYSGPSDEAALYFGDANQWPDEADAPGFRAAYEAAYRAFEGLCLDLHAAVAAALRLPPDFFDAALRRHVLYHEGGDASGLQKNRCYPRAGWRSRLSLVYFCMPGYDTRIEAPAARYPTFLCGQRSHFAQGLRDRCGLPDRQLLAAQAGAAEGGAGRARGSPLPRGEAEEAAEPAKRRRALPLCRLAPELLRQWRARGFAVVRSALAPAEVAALRRESDALQAALEGAGGDLLEEQCVLEVPASGPPPEGHPARVDPAAYFAHRGAAAADAAPLRHIALEALPALAAEALRPAPCAAAADDAATAEADATAAATETAAVSATAAAAADDTAAELAVCLFNEHYVVKPAGRGGGFAWHTDG</sequence>
<dbReference type="InterPro" id="IPR026992">
    <property type="entry name" value="DIOX_N"/>
</dbReference>
<dbReference type="KEGG" id="ehx:EMIHUDRAFT_449671"/>
<name>A0A0D3K5S9_EMIH1</name>
<accession>A0A0D3K5S9</accession>
<dbReference type="STRING" id="2903.R1FCY1"/>
<protein>
    <recommendedName>
        <fullName evidence="2">Non-haem dioxygenase N-terminal domain-containing protein</fullName>
    </recommendedName>
</protein>
<dbReference type="PaxDb" id="2903-EOD31114"/>
<dbReference type="EnsemblProtists" id="EOD31114">
    <property type="protein sequence ID" value="EOD31114"/>
    <property type="gene ID" value="EMIHUDRAFT_449671"/>
</dbReference>
<proteinExistence type="predicted"/>
<dbReference type="Gene3D" id="2.60.120.620">
    <property type="entry name" value="q2cbj1_9rhob like domain"/>
    <property type="match status" value="1"/>
</dbReference>
<organism evidence="3 4">
    <name type="scientific">Emiliania huxleyi (strain CCMP1516)</name>
    <dbReference type="NCBI Taxonomy" id="280463"/>
    <lineage>
        <taxon>Eukaryota</taxon>
        <taxon>Haptista</taxon>
        <taxon>Haptophyta</taxon>
        <taxon>Prymnesiophyceae</taxon>
        <taxon>Isochrysidales</taxon>
        <taxon>Noelaerhabdaceae</taxon>
        <taxon>Emiliania</taxon>
    </lineage>
</organism>
<dbReference type="RefSeq" id="XP_005783543.1">
    <property type="nucleotide sequence ID" value="XM_005783486.1"/>
</dbReference>
<dbReference type="Gene3D" id="2.60.120.330">
    <property type="entry name" value="B-lactam Antibiotic, Isopenicillin N Synthase, Chain"/>
    <property type="match status" value="1"/>
</dbReference>
<dbReference type="Pfam" id="PF14226">
    <property type="entry name" value="DIOX_N"/>
    <property type="match status" value="1"/>
</dbReference>
<evidence type="ECO:0000256" key="1">
    <source>
        <dbReference type="SAM" id="MobiDB-lite"/>
    </source>
</evidence>
<evidence type="ECO:0000313" key="4">
    <source>
        <dbReference type="Proteomes" id="UP000013827"/>
    </source>
</evidence>
<dbReference type="Proteomes" id="UP000013827">
    <property type="component" value="Unassembled WGS sequence"/>
</dbReference>
<dbReference type="HOGENOM" id="CLU_591351_0_0_1"/>
<dbReference type="GeneID" id="17276387"/>
<reference evidence="3" key="2">
    <citation type="submission" date="2024-10" db="UniProtKB">
        <authorList>
            <consortium name="EnsemblProtists"/>
        </authorList>
    </citation>
    <scope>IDENTIFICATION</scope>
</reference>
<dbReference type="SUPFAM" id="SSF51197">
    <property type="entry name" value="Clavaminate synthase-like"/>
    <property type="match status" value="2"/>
</dbReference>
<feature type="region of interest" description="Disordered" evidence="1">
    <location>
        <begin position="252"/>
        <end position="277"/>
    </location>
</feature>
<evidence type="ECO:0000259" key="2">
    <source>
        <dbReference type="Pfam" id="PF14226"/>
    </source>
</evidence>